<evidence type="ECO:0000256" key="6">
    <source>
        <dbReference type="ARBA" id="ARBA00022519"/>
    </source>
</evidence>
<protein>
    <recommendedName>
        <fullName evidence="4">Glucans biosynthesis glucosyltransferase H</fullName>
    </recommendedName>
</protein>
<feature type="transmembrane region" description="Helical" evidence="13">
    <location>
        <begin position="560"/>
        <end position="583"/>
    </location>
</feature>
<sequence length="720" mass="78324">MKKHFRASAMPALVRGHMTPQPWQGWRARRAGPTHGPRDEAPPPRWQAAARRRRGALGLAMLAVTLLALGLQWSQHPPAEMSAAELVRSALLALLFAWVSAGFVTALMGWRRLLAGDAQALSAPAGTLPDPAARTAIVMPICNEDVDSVFAGLRATAESLALTGRGAGFEFFVLSDTRDAGLLADEQQAWQRLAAHAREHDLPPVHYRWRRRRSGRKAGNVADFCRRWGRAFRYMVVLDADSVMSGRCLTRLVELMEAHPQVGIAQTAPVGCGHQSLHARAQQYASRVLGRLYVHGLQFWQLGDSHYWGHNAILRVEPFMKHCALARLPGRGGLSGEILSHDFVEAALMRRAGFEVWLVPELDGSYEQLPGDLLDELQRDRRWCQGNLQNARLIAEPGLRPVHRALFATGAMSYLSAPLWLAYVVLGLVDGRALQPGAGAEVGTVGLWLMTGVMLLLPRLLGVLAVWQRGETAAFGGRRALLGGALLEALLATLQAPVRMVAHTLFVLVALAGWKLEWKSPLRQSHHVGWREAWQRLGPWTLGATALTAVLALAEPAMALRLALLTVPLMLAVPLVVATSHAAPGRWLGRLGLWHVPQEQRPPRVLRRSAGLQGLRLSSALRTLPRHAAGALGTPLPRRAAYGLSRLPALALGLPMLAVALGTPATSELPRPAPAPVLMPEPAPVVSAQIGAAAELRRLDLAMMKDGSRPRRPARRHRAG</sequence>
<dbReference type="RefSeq" id="WP_173806607.1">
    <property type="nucleotide sequence ID" value="NZ_JABSNM010000017.1"/>
</dbReference>
<feature type="transmembrane region" description="Helical" evidence="13">
    <location>
        <begin position="446"/>
        <end position="467"/>
    </location>
</feature>
<keyword evidence="16" id="KW-1185">Reference proteome</keyword>
<reference evidence="15 16" key="1">
    <citation type="submission" date="2020-05" db="EMBL/GenBank/DDBJ databases">
        <title>Genomic Encyclopedia of Type Strains, Phase IV (KMG-V): Genome sequencing to study the core and pangenomes of soil and plant-associated prokaryotes.</title>
        <authorList>
            <person name="Whitman W."/>
        </authorList>
    </citation>
    <scope>NUCLEOTIDE SEQUENCE [LARGE SCALE GENOMIC DNA]</scope>
    <source>
        <strain evidence="15 16">C29</strain>
    </source>
</reference>
<evidence type="ECO:0000313" key="16">
    <source>
        <dbReference type="Proteomes" id="UP001516061"/>
    </source>
</evidence>
<evidence type="ECO:0000256" key="11">
    <source>
        <dbReference type="ARBA" id="ARBA00023136"/>
    </source>
</evidence>
<keyword evidence="7 15" id="KW-0328">Glycosyltransferase</keyword>
<dbReference type="PANTHER" id="PTHR43867">
    <property type="entry name" value="CELLULOSE SYNTHASE CATALYTIC SUBUNIT A [UDP-FORMING]"/>
    <property type="match status" value="1"/>
</dbReference>
<keyword evidence="10 13" id="KW-1133">Transmembrane helix</keyword>
<keyword evidence="11 13" id="KW-0472">Membrane</keyword>
<keyword evidence="9 13" id="KW-0812">Transmembrane</keyword>
<dbReference type="SUPFAM" id="SSF53448">
    <property type="entry name" value="Nucleotide-diphospho-sugar transferases"/>
    <property type="match status" value="1"/>
</dbReference>
<dbReference type="InterPro" id="IPR029044">
    <property type="entry name" value="Nucleotide-diphossugar_trans"/>
</dbReference>
<keyword evidence="5" id="KW-1003">Cell membrane</keyword>
<comment type="caution">
    <text evidence="15">The sequence shown here is derived from an EMBL/GenBank/DDBJ whole genome shotgun (WGS) entry which is preliminary data.</text>
</comment>
<gene>
    <name evidence="15" type="ORF">HNQ01_003400</name>
</gene>
<evidence type="ECO:0000256" key="2">
    <source>
        <dbReference type="ARBA" id="ARBA00005001"/>
    </source>
</evidence>
<accession>A0ABX2G5N3</accession>
<dbReference type="Gene3D" id="3.90.550.10">
    <property type="entry name" value="Spore Coat Polysaccharide Biosynthesis Protein SpsA, Chain A"/>
    <property type="match status" value="1"/>
</dbReference>
<evidence type="ECO:0000259" key="14">
    <source>
        <dbReference type="Pfam" id="PF13632"/>
    </source>
</evidence>
<comment type="similarity">
    <text evidence="3">Belongs to the glycosyltransferase 2 family. OpgH subfamily.</text>
</comment>
<dbReference type="InterPro" id="IPR050321">
    <property type="entry name" value="Glycosyltr_2/OpgH_subfam"/>
</dbReference>
<dbReference type="NCBIfam" id="NF003962">
    <property type="entry name" value="PRK05454.2-5"/>
    <property type="match status" value="1"/>
</dbReference>
<feature type="transmembrane region" description="Helical" evidence="13">
    <location>
        <begin position="405"/>
        <end position="426"/>
    </location>
</feature>
<dbReference type="EMBL" id="JABSNM010000017">
    <property type="protein sequence ID" value="NRT57643.1"/>
    <property type="molecule type" value="Genomic_DNA"/>
</dbReference>
<evidence type="ECO:0000256" key="1">
    <source>
        <dbReference type="ARBA" id="ARBA00004429"/>
    </source>
</evidence>
<comment type="subcellular location">
    <subcellularLocation>
        <location evidence="1">Cell inner membrane</location>
        <topology evidence="1">Multi-pass membrane protein</topology>
    </subcellularLocation>
</comment>
<organism evidence="15 16">
    <name type="scientific">Sphaerotilus uruguayifluvii</name>
    <dbReference type="NCBI Taxonomy" id="2735897"/>
    <lineage>
        <taxon>Bacteria</taxon>
        <taxon>Pseudomonadati</taxon>
        <taxon>Pseudomonadota</taxon>
        <taxon>Betaproteobacteria</taxon>
        <taxon>Burkholderiales</taxon>
        <taxon>Sphaerotilaceae</taxon>
        <taxon>Sphaerotilus</taxon>
    </lineage>
</organism>
<evidence type="ECO:0000256" key="13">
    <source>
        <dbReference type="SAM" id="Phobius"/>
    </source>
</evidence>
<keyword evidence="8 15" id="KW-0808">Transferase</keyword>
<evidence type="ECO:0000256" key="4">
    <source>
        <dbReference type="ARBA" id="ARBA00020585"/>
    </source>
</evidence>
<evidence type="ECO:0000256" key="5">
    <source>
        <dbReference type="ARBA" id="ARBA00022475"/>
    </source>
</evidence>
<evidence type="ECO:0000256" key="9">
    <source>
        <dbReference type="ARBA" id="ARBA00022692"/>
    </source>
</evidence>
<name>A0ABX2G5N3_9BURK</name>
<evidence type="ECO:0000256" key="8">
    <source>
        <dbReference type="ARBA" id="ARBA00022679"/>
    </source>
</evidence>
<dbReference type="InterPro" id="IPR001173">
    <property type="entry name" value="Glyco_trans_2-like"/>
</dbReference>
<dbReference type="Proteomes" id="UP001516061">
    <property type="component" value="Unassembled WGS sequence"/>
</dbReference>
<feature type="transmembrane region" description="Helical" evidence="13">
    <location>
        <begin position="86"/>
        <end position="110"/>
    </location>
</feature>
<evidence type="ECO:0000256" key="12">
    <source>
        <dbReference type="SAM" id="MobiDB-lite"/>
    </source>
</evidence>
<dbReference type="GO" id="GO:0016757">
    <property type="term" value="F:glycosyltransferase activity"/>
    <property type="evidence" value="ECO:0007669"/>
    <property type="project" value="UniProtKB-KW"/>
</dbReference>
<feature type="transmembrane region" description="Helical" evidence="13">
    <location>
        <begin position="479"/>
        <end position="494"/>
    </location>
</feature>
<evidence type="ECO:0000256" key="7">
    <source>
        <dbReference type="ARBA" id="ARBA00022676"/>
    </source>
</evidence>
<dbReference type="Pfam" id="PF13632">
    <property type="entry name" value="Glyco_trans_2_3"/>
    <property type="match status" value="1"/>
</dbReference>
<evidence type="ECO:0000256" key="3">
    <source>
        <dbReference type="ARBA" id="ARBA00009337"/>
    </source>
</evidence>
<comment type="pathway">
    <text evidence="2">Glycan metabolism; osmoregulated periplasmic glucan (OPG) biosynthesis.</text>
</comment>
<proteinExistence type="inferred from homology"/>
<dbReference type="CDD" id="cd04191">
    <property type="entry name" value="Glucan_BSP_MdoH"/>
    <property type="match status" value="1"/>
</dbReference>
<feature type="transmembrane region" description="Helical" evidence="13">
    <location>
        <begin position="55"/>
        <end position="74"/>
    </location>
</feature>
<dbReference type="NCBIfam" id="NF003958">
    <property type="entry name" value="PRK05454.2-1"/>
    <property type="match status" value="1"/>
</dbReference>
<evidence type="ECO:0000313" key="15">
    <source>
        <dbReference type="EMBL" id="NRT57643.1"/>
    </source>
</evidence>
<feature type="domain" description="Glycosyltransferase 2-like" evidence="14">
    <location>
        <begin position="236"/>
        <end position="428"/>
    </location>
</feature>
<feature type="transmembrane region" description="Helical" evidence="13">
    <location>
        <begin position="537"/>
        <end position="554"/>
    </location>
</feature>
<keyword evidence="6" id="KW-0997">Cell inner membrane</keyword>
<dbReference type="PANTHER" id="PTHR43867:SF5">
    <property type="entry name" value="GLUCANS BIOSYNTHESIS GLUCOSYLTRANSFERASE H"/>
    <property type="match status" value="1"/>
</dbReference>
<evidence type="ECO:0000256" key="10">
    <source>
        <dbReference type="ARBA" id="ARBA00022989"/>
    </source>
</evidence>
<feature type="region of interest" description="Disordered" evidence="12">
    <location>
        <begin position="23"/>
        <end position="45"/>
    </location>
</feature>